<name>A0A7W9AZ28_9HYPH</name>
<dbReference type="InterPro" id="IPR000644">
    <property type="entry name" value="CBS_dom"/>
</dbReference>
<accession>A0A7W9AZ28</accession>
<feature type="transmembrane region" description="Helical" evidence="2">
    <location>
        <begin position="141"/>
        <end position="158"/>
    </location>
</feature>
<keyword evidence="5" id="KW-1185">Reference proteome</keyword>
<reference evidence="4 5" key="1">
    <citation type="submission" date="2020-08" db="EMBL/GenBank/DDBJ databases">
        <title>Genomic Encyclopedia of Type Strains, Phase IV (KMG-IV): sequencing the most valuable type-strain genomes for metagenomic binning, comparative biology and taxonomic classification.</title>
        <authorList>
            <person name="Goeker M."/>
        </authorList>
    </citation>
    <scope>NUCLEOTIDE SEQUENCE [LARGE SCALE GENOMIC DNA]</scope>
    <source>
        <strain evidence="4 5">DSM 26944</strain>
    </source>
</reference>
<organism evidence="4 5">
    <name type="scientific">Brucella daejeonensis</name>
    <dbReference type="NCBI Taxonomy" id="659015"/>
    <lineage>
        <taxon>Bacteria</taxon>
        <taxon>Pseudomonadati</taxon>
        <taxon>Pseudomonadota</taxon>
        <taxon>Alphaproteobacteria</taxon>
        <taxon>Hyphomicrobiales</taxon>
        <taxon>Brucellaceae</taxon>
        <taxon>Brucella/Ochrobactrum group</taxon>
        <taxon>Brucella</taxon>
    </lineage>
</organism>
<evidence type="ECO:0000259" key="3">
    <source>
        <dbReference type="PROSITE" id="PS51371"/>
    </source>
</evidence>
<evidence type="ECO:0000313" key="5">
    <source>
        <dbReference type="Proteomes" id="UP000555546"/>
    </source>
</evidence>
<dbReference type="RefSeq" id="WP_183653278.1">
    <property type="nucleotide sequence ID" value="NZ_JACIJG010000009.1"/>
</dbReference>
<keyword evidence="2" id="KW-0812">Transmembrane</keyword>
<dbReference type="InterPro" id="IPR046342">
    <property type="entry name" value="CBS_dom_sf"/>
</dbReference>
<dbReference type="SUPFAM" id="SSF54631">
    <property type="entry name" value="CBS-domain pair"/>
    <property type="match status" value="1"/>
</dbReference>
<dbReference type="Gene3D" id="3.10.580.10">
    <property type="entry name" value="CBS-domain"/>
    <property type="match status" value="1"/>
</dbReference>
<dbReference type="PANTHER" id="PTHR33741">
    <property type="entry name" value="TRANSMEMBRANE PROTEIN DDB_G0269096-RELATED"/>
    <property type="match status" value="1"/>
</dbReference>
<keyword evidence="2" id="KW-1133">Transmembrane helix</keyword>
<feature type="transmembrane region" description="Helical" evidence="2">
    <location>
        <begin position="65"/>
        <end position="85"/>
    </location>
</feature>
<protein>
    <submittedName>
        <fullName evidence="4">CBS domain-containing membrane protein</fullName>
    </submittedName>
</protein>
<comment type="caution">
    <text evidence="4">The sequence shown here is derived from an EMBL/GenBank/DDBJ whole genome shotgun (WGS) entry which is preliminary data.</text>
</comment>
<dbReference type="PROSITE" id="PS51371">
    <property type="entry name" value="CBS"/>
    <property type="match status" value="1"/>
</dbReference>
<dbReference type="InterPro" id="IPR007065">
    <property type="entry name" value="HPP"/>
</dbReference>
<dbReference type="Pfam" id="PF00571">
    <property type="entry name" value="CBS"/>
    <property type="match status" value="2"/>
</dbReference>
<feature type="domain" description="CBS" evidence="3">
    <location>
        <begin position="286"/>
        <end position="343"/>
    </location>
</feature>
<sequence length="407" mass="43253">MNEKDPEPEVRFDPIASDRRSSSLFLKRILSENRFTFFGIGSGQPRRFRLFKPVLAGATLRERSIACAGALIGIVLTGLVSSLLLGNGAHLPLIVAPMGASAVLLFAVPSSPLAQPWSIIGGNTISAFVGLSVTYVVSDPALAIGLGVALAIAAMSVTRSLHPPGGAAALTAILGGSAVAKWGLLFPLVPVALNSCLLVGLGILFHKLSRRKYPHAAVPAPANQHKTEDLPPSVRLGIREDDIDRALLALDESFDIDRNDLARLFRQVELEVTIRSHGDLTCGDIMSRDVVSVDEGETASHARDLIMRHNLLTLPVRAEDGQLRGVVGLRELMHPGDDFRNYIVGASTASENDPAFGLLPTLTDGLTHAVVIVDEMRRIVGLVSQTDLLGAVARALPQQKAVALEAA</sequence>
<dbReference type="AlphaFoldDB" id="A0A7W9AZ28"/>
<feature type="transmembrane region" description="Helical" evidence="2">
    <location>
        <begin position="116"/>
        <end position="135"/>
    </location>
</feature>
<dbReference type="Proteomes" id="UP000555546">
    <property type="component" value="Unassembled WGS sequence"/>
</dbReference>
<feature type="transmembrane region" description="Helical" evidence="2">
    <location>
        <begin position="188"/>
        <end position="205"/>
    </location>
</feature>
<dbReference type="PANTHER" id="PTHR33741:SF5">
    <property type="entry name" value="TRANSMEMBRANE PROTEIN DDB_G0269096-RELATED"/>
    <property type="match status" value="1"/>
</dbReference>
<keyword evidence="2" id="KW-0472">Membrane</keyword>
<evidence type="ECO:0000256" key="1">
    <source>
        <dbReference type="PROSITE-ProRule" id="PRU00703"/>
    </source>
</evidence>
<keyword evidence="1" id="KW-0129">CBS domain</keyword>
<gene>
    <name evidence="4" type="ORF">FHS76_002703</name>
</gene>
<evidence type="ECO:0000313" key="4">
    <source>
        <dbReference type="EMBL" id="MBB5702814.1"/>
    </source>
</evidence>
<dbReference type="Pfam" id="PF04982">
    <property type="entry name" value="TM_HPP"/>
    <property type="match status" value="1"/>
</dbReference>
<dbReference type="EMBL" id="JACIJG010000009">
    <property type="protein sequence ID" value="MBB5702814.1"/>
    <property type="molecule type" value="Genomic_DNA"/>
</dbReference>
<evidence type="ECO:0000256" key="2">
    <source>
        <dbReference type="SAM" id="Phobius"/>
    </source>
</evidence>
<dbReference type="InterPro" id="IPR058581">
    <property type="entry name" value="TM_HPP"/>
</dbReference>
<proteinExistence type="predicted"/>